<evidence type="ECO:0000256" key="6">
    <source>
        <dbReference type="ARBA" id="ARBA00038828"/>
    </source>
</evidence>
<dbReference type="PROSITE" id="PS00284">
    <property type="entry name" value="SERPIN"/>
    <property type="match status" value="1"/>
</dbReference>
<protein>
    <recommendedName>
        <fullName evidence="7">Serpin B6</fullName>
    </recommendedName>
</protein>
<dbReference type="InterPro" id="IPR023795">
    <property type="entry name" value="Serpin_CS"/>
</dbReference>
<reference evidence="10" key="1">
    <citation type="submission" date="2025-08" db="UniProtKB">
        <authorList>
            <consortium name="Ensembl"/>
        </authorList>
    </citation>
    <scope>IDENTIFICATION</scope>
</reference>
<evidence type="ECO:0000256" key="2">
    <source>
        <dbReference type="ARBA" id="ARBA00022490"/>
    </source>
</evidence>
<dbReference type="GO" id="GO:0004867">
    <property type="term" value="F:serine-type endopeptidase inhibitor activity"/>
    <property type="evidence" value="ECO:0007669"/>
    <property type="project" value="UniProtKB-KW"/>
</dbReference>
<sequence length="383" mass="43178">MASTSPPFSLAKANSTFSLDLFKKLSDDDKTANIFYSPLSISSALAMVMLGARANTAAQMSEVNSAKGPLNKYLTHSCAHASLSSGSLQCLKPQNGDDEVHAKFGELLSELNKEDAPYALSVANRLYGEKSYRFNKVYTKKHYSAELKSVDFKKKAEEARVHINDWVEKNTQGKIKDLLAEGAVDDSTRLALINAVYFKGTWDQQFKEQDTVDFVLSLCRLTERHQPVKMMQQKSKFAHRSIPEINIKVCLGFFPPCNLEMELTHQKFVDWSRPDMMDQGTVEVKLPRFKLEETYELNNVLKKMGMLDAFDVSMSDFSGMSLANDLFLSKVVHKAFVDPLVPSYGIRSVDIPFTFIADHPFLFFIKHIPTKTTLFAGRYCSPE</sequence>
<dbReference type="Pfam" id="PF00079">
    <property type="entry name" value="Serpin"/>
    <property type="match status" value="1"/>
</dbReference>
<evidence type="ECO:0000259" key="9">
    <source>
        <dbReference type="SMART" id="SM00093"/>
    </source>
</evidence>
<evidence type="ECO:0000256" key="1">
    <source>
        <dbReference type="ARBA" id="ARBA00004496"/>
    </source>
</evidence>
<evidence type="ECO:0000256" key="4">
    <source>
        <dbReference type="ARBA" id="ARBA00022900"/>
    </source>
</evidence>
<comment type="similarity">
    <text evidence="8">Belongs to the serpin family.</text>
</comment>
<dbReference type="Gene3D" id="2.30.39.10">
    <property type="entry name" value="Alpha-1-antitrypsin, domain 1"/>
    <property type="match status" value="2"/>
</dbReference>
<evidence type="ECO:0000313" key="11">
    <source>
        <dbReference type="Proteomes" id="UP000261660"/>
    </source>
</evidence>
<organism evidence="10 11">
    <name type="scientific">Labrus bergylta</name>
    <name type="common">ballan wrasse</name>
    <dbReference type="NCBI Taxonomy" id="56723"/>
    <lineage>
        <taxon>Eukaryota</taxon>
        <taxon>Metazoa</taxon>
        <taxon>Chordata</taxon>
        <taxon>Craniata</taxon>
        <taxon>Vertebrata</taxon>
        <taxon>Euteleostomi</taxon>
        <taxon>Actinopterygii</taxon>
        <taxon>Neopterygii</taxon>
        <taxon>Teleostei</taxon>
        <taxon>Neoteleostei</taxon>
        <taxon>Acanthomorphata</taxon>
        <taxon>Eupercaria</taxon>
        <taxon>Labriformes</taxon>
        <taxon>Labridae</taxon>
        <taxon>Labrus</taxon>
    </lineage>
</organism>
<dbReference type="SUPFAM" id="SSF56574">
    <property type="entry name" value="Serpins"/>
    <property type="match status" value="1"/>
</dbReference>
<evidence type="ECO:0000256" key="8">
    <source>
        <dbReference type="RuleBase" id="RU000411"/>
    </source>
</evidence>
<dbReference type="GO" id="GO:0005615">
    <property type="term" value="C:extracellular space"/>
    <property type="evidence" value="ECO:0007669"/>
    <property type="project" value="InterPro"/>
</dbReference>
<dbReference type="PANTHER" id="PTHR11461:SF204">
    <property type="entry name" value="SERPIN B6"/>
    <property type="match status" value="1"/>
</dbReference>
<keyword evidence="3" id="KW-0646">Protease inhibitor</keyword>
<dbReference type="GeneTree" id="ENSGT00940000154835"/>
<evidence type="ECO:0000256" key="5">
    <source>
        <dbReference type="ARBA" id="ARBA00022990"/>
    </source>
</evidence>
<keyword evidence="2" id="KW-0963">Cytoplasm</keyword>
<evidence type="ECO:0000313" key="10">
    <source>
        <dbReference type="Ensembl" id="ENSLBEP00000037916.1"/>
    </source>
</evidence>
<reference evidence="10" key="2">
    <citation type="submission" date="2025-09" db="UniProtKB">
        <authorList>
            <consortium name="Ensembl"/>
        </authorList>
    </citation>
    <scope>IDENTIFICATION</scope>
</reference>
<dbReference type="Gene3D" id="3.30.497.10">
    <property type="entry name" value="Antithrombin, subunit I, domain 2"/>
    <property type="match status" value="2"/>
</dbReference>
<dbReference type="PANTHER" id="PTHR11461">
    <property type="entry name" value="SERINE PROTEASE INHIBITOR, SERPIN"/>
    <property type="match status" value="1"/>
</dbReference>
<dbReference type="SMART" id="SM00093">
    <property type="entry name" value="SERPIN"/>
    <property type="match status" value="1"/>
</dbReference>
<dbReference type="InterPro" id="IPR000215">
    <property type="entry name" value="Serpin_fam"/>
</dbReference>
<dbReference type="InterPro" id="IPR036186">
    <property type="entry name" value="Serpin_sf"/>
</dbReference>
<comment type="subcellular location">
    <subcellularLocation>
        <location evidence="1">Cytoplasm</location>
    </subcellularLocation>
</comment>
<dbReference type="GO" id="GO:0005737">
    <property type="term" value="C:cytoplasm"/>
    <property type="evidence" value="ECO:0007669"/>
    <property type="project" value="UniProtKB-SubCell"/>
</dbReference>
<keyword evidence="11" id="KW-1185">Reference proteome</keyword>
<dbReference type="InterPro" id="IPR042178">
    <property type="entry name" value="Serpin_sf_1"/>
</dbReference>
<keyword evidence="5" id="KW-0007">Acetylation</keyword>
<proteinExistence type="inferred from homology"/>
<dbReference type="InterPro" id="IPR042185">
    <property type="entry name" value="Serpin_sf_2"/>
</dbReference>
<dbReference type="Ensembl" id="ENSLBET00000039479.1">
    <property type="protein sequence ID" value="ENSLBEP00000037916.1"/>
    <property type="gene ID" value="ENSLBEG00000028278.1"/>
</dbReference>
<dbReference type="Proteomes" id="UP000261660">
    <property type="component" value="Unplaced"/>
</dbReference>
<comment type="subunit">
    <text evidence="6">Forms a complex with the monomeric form of beta-tryptase.</text>
</comment>
<feature type="domain" description="Serpin" evidence="9">
    <location>
        <begin position="19"/>
        <end position="382"/>
    </location>
</feature>
<dbReference type="AlphaFoldDB" id="A0A3Q3GX96"/>
<keyword evidence="4" id="KW-0722">Serine protease inhibitor</keyword>
<evidence type="ECO:0000256" key="7">
    <source>
        <dbReference type="ARBA" id="ARBA00039202"/>
    </source>
</evidence>
<dbReference type="STRING" id="56723.ENSLBEP00000037916"/>
<evidence type="ECO:0000256" key="3">
    <source>
        <dbReference type="ARBA" id="ARBA00022690"/>
    </source>
</evidence>
<dbReference type="InParanoid" id="A0A3Q3GX96"/>
<accession>A0A3Q3GX96</accession>
<name>A0A3Q3GX96_9LABR</name>
<dbReference type="InterPro" id="IPR023796">
    <property type="entry name" value="Serpin_dom"/>
</dbReference>